<gene>
    <name evidence="2" type="ORF">Q8F55_000033</name>
</gene>
<reference evidence="2 3" key="1">
    <citation type="submission" date="2023-08" db="EMBL/GenBank/DDBJ databases">
        <title>Annotated Genome Sequence of Vanrija albida AlHP1.</title>
        <authorList>
            <person name="Herzog R."/>
        </authorList>
    </citation>
    <scope>NUCLEOTIDE SEQUENCE [LARGE SCALE GENOMIC DNA]</scope>
    <source>
        <strain evidence="2 3">AlHP1</strain>
    </source>
</reference>
<organism evidence="2 3">
    <name type="scientific">Vanrija albida</name>
    <dbReference type="NCBI Taxonomy" id="181172"/>
    <lineage>
        <taxon>Eukaryota</taxon>
        <taxon>Fungi</taxon>
        <taxon>Dikarya</taxon>
        <taxon>Basidiomycota</taxon>
        <taxon>Agaricomycotina</taxon>
        <taxon>Tremellomycetes</taxon>
        <taxon>Trichosporonales</taxon>
        <taxon>Trichosporonaceae</taxon>
        <taxon>Vanrija</taxon>
    </lineage>
</organism>
<comment type="caution">
    <text evidence="2">The sequence shown here is derived from an EMBL/GenBank/DDBJ whole genome shotgun (WGS) entry which is preliminary data.</text>
</comment>
<sequence>MPTTLDHKVYPQIFSLIVSFAPWPARLRLRATCRACRDAITRDLMSHVALDTEREDRWPGRRTGDGRVTPEPDKDDDDDDDEEDEDDYFDPDDYDPDAWYDDYPEIVSVPAYPGEAVHALPFSLKQVRTIDFGQRVHGRKGRQCVGHSPNRHFPKKRTIRLIQNSESDLRAANIVAFVTLPFEGGAHAKYGSDYGLYGTATKRFVVHVRWDEAQPVAASHWVRETEVSYGHDGRADLVLWRENARAGPPPAHALQAIFGFAVELCDMSDTTTRSRPVTVVGVETLWARSTARKKFKDGVKGYDIIARMIYDRIDRIRFISHEEWLEELGEDREAVGAWPVE</sequence>
<evidence type="ECO:0000313" key="3">
    <source>
        <dbReference type="Proteomes" id="UP001565368"/>
    </source>
</evidence>
<keyword evidence="3" id="KW-1185">Reference proteome</keyword>
<protein>
    <recommendedName>
        <fullName evidence="4">F-box domain-containing protein</fullName>
    </recommendedName>
</protein>
<evidence type="ECO:0008006" key="4">
    <source>
        <dbReference type="Google" id="ProtNLM"/>
    </source>
</evidence>
<accession>A0ABR3QC50</accession>
<dbReference type="Proteomes" id="UP001565368">
    <property type="component" value="Unassembled WGS sequence"/>
</dbReference>
<feature type="compositionally biased region" description="Basic and acidic residues" evidence="1">
    <location>
        <begin position="53"/>
        <end position="72"/>
    </location>
</feature>
<feature type="region of interest" description="Disordered" evidence="1">
    <location>
        <begin position="53"/>
        <end position="97"/>
    </location>
</feature>
<dbReference type="EMBL" id="JBBXJM010000001">
    <property type="protein sequence ID" value="KAL1412289.1"/>
    <property type="molecule type" value="Genomic_DNA"/>
</dbReference>
<proteinExistence type="predicted"/>
<name>A0ABR3QC50_9TREE</name>
<feature type="compositionally biased region" description="Acidic residues" evidence="1">
    <location>
        <begin position="73"/>
        <end position="97"/>
    </location>
</feature>
<dbReference type="GeneID" id="95981076"/>
<evidence type="ECO:0000313" key="2">
    <source>
        <dbReference type="EMBL" id="KAL1412289.1"/>
    </source>
</evidence>
<dbReference type="RefSeq" id="XP_069212233.1">
    <property type="nucleotide sequence ID" value="XM_069348689.1"/>
</dbReference>
<evidence type="ECO:0000256" key="1">
    <source>
        <dbReference type="SAM" id="MobiDB-lite"/>
    </source>
</evidence>